<keyword evidence="3" id="KW-1185">Reference proteome</keyword>
<feature type="compositionally biased region" description="Basic and acidic residues" evidence="1">
    <location>
        <begin position="1"/>
        <end position="14"/>
    </location>
</feature>
<dbReference type="EMBL" id="JAURVH010001523">
    <property type="protein sequence ID" value="KAK5920645.1"/>
    <property type="molecule type" value="Genomic_DNA"/>
</dbReference>
<comment type="caution">
    <text evidence="2">The sequence shown here is derived from an EMBL/GenBank/DDBJ whole genome shotgun (WGS) entry which is preliminary data.</text>
</comment>
<sequence length="109" mass="11990">MVFYHRVELKKAQTEEQTSGESPASVKTTSQSKDIKQEGKQGVKHAESSPAKIPDRPREEKWPRKTAVTSSSPSSSPPLSSSLQSGGGQPSWMELAKRKSMAWSDKSME</sequence>
<feature type="compositionally biased region" description="Polar residues" evidence="1">
    <location>
        <begin position="15"/>
        <end position="32"/>
    </location>
</feature>
<evidence type="ECO:0000256" key="1">
    <source>
        <dbReference type="SAM" id="MobiDB-lite"/>
    </source>
</evidence>
<protein>
    <submittedName>
        <fullName evidence="2">Uncharacterized protein</fullName>
    </submittedName>
</protein>
<reference evidence="2 3" key="1">
    <citation type="journal article" date="2023" name="Mol. Biol. Evol.">
        <title>Genomics of Secondarily Temperate Adaptation in the Only Non-Antarctic Icefish.</title>
        <authorList>
            <person name="Rivera-Colon A.G."/>
            <person name="Rayamajhi N."/>
            <person name="Minhas B.F."/>
            <person name="Madrigal G."/>
            <person name="Bilyk K.T."/>
            <person name="Yoon V."/>
            <person name="Hune M."/>
            <person name="Gregory S."/>
            <person name="Cheng C.H.C."/>
            <person name="Catchen J.M."/>
        </authorList>
    </citation>
    <scope>NUCLEOTIDE SEQUENCE [LARGE SCALE GENOMIC DNA]</scope>
    <source>
        <tissue evidence="2">White muscle</tissue>
    </source>
</reference>
<organism evidence="2 3">
    <name type="scientific">Champsocephalus gunnari</name>
    <name type="common">Mackerel icefish</name>
    <dbReference type="NCBI Taxonomy" id="52237"/>
    <lineage>
        <taxon>Eukaryota</taxon>
        <taxon>Metazoa</taxon>
        <taxon>Chordata</taxon>
        <taxon>Craniata</taxon>
        <taxon>Vertebrata</taxon>
        <taxon>Euteleostomi</taxon>
        <taxon>Actinopterygii</taxon>
        <taxon>Neopterygii</taxon>
        <taxon>Teleostei</taxon>
        <taxon>Neoteleostei</taxon>
        <taxon>Acanthomorphata</taxon>
        <taxon>Eupercaria</taxon>
        <taxon>Perciformes</taxon>
        <taxon>Notothenioidei</taxon>
        <taxon>Channichthyidae</taxon>
        <taxon>Champsocephalus</taxon>
    </lineage>
</organism>
<dbReference type="AlphaFoldDB" id="A0AAN8DEG6"/>
<evidence type="ECO:0000313" key="2">
    <source>
        <dbReference type="EMBL" id="KAK5920645.1"/>
    </source>
</evidence>
<gene>
    <name evidence="2" type="ORF">CgunFtcFv8_024435</name>
</gene>
<name>A0AAN8DEG6_CHAGU</name>
<dbReference type="Proteomes" id="UP001331515">
    <property type="component" value="Unassembled WGS sequence"/>
</dbReference>
<evidence type="ECO:0000313" key="3">
    <source>
        <dbReference type="Proteomes" id="UP001331515"/>
    </source>
</evidence>
<feature type="region of interest" description="Disordered" evidence="1">
    <location>
        <begin position="1"/>
        <end position="109"/>
    </location>
</feature>
<feature type="compositionally biased region" description="Basic and acidic residues" evidence="1">
    <location>
        <begin position="33"/>
        <end position="63"/>
    </location>
</feature>
<proteinExistence type="predicted"/>
<feature type="compositionally biased region" description="Low complexity" evidence="1">
    <location>
        <begin position="70"/>
        <end position="84"/>
    </location>
</feature>
<accession>A0AAN8DEG6</accession>